<accession>A0AAV9RI65</accession>
<dbReference type="AlphaFoldDB" id="A0AAV9RI65"/>
<sequence length="320" mass="33874">MEVRNYVNEAADRKRMEGARETSPPGGVCHLHFPGTVGMPGAMMAVAGGSLGGPLPQLAQGLCGRWWDKTLRSLETGHTYKHRGGDGGGGWAVLRGHGIVPWLPPWTLSQFGGDWGCRDGLGVSDGTMGGLAGGCLPLAAGAALGSGGCPLPLDLLGAGPPIVKYNVHLPWSLWVPTAAVRLGWGLSAIQAKEQMLLCLAGNLLLYCGLQALYRSCHTYKCTHPRDKLALTHTPTTQGNVGDCGSDGKENRFTQLVETASLQGLLWDTAYFCRPQRESQATLQRDISALCPPYSVLWKEGGLLERGCSYTGSGILFSGCA</sequence>
<name>A0AAV9RI65_9TELE</name>
<feature type="compositionally biased region" description="Basic and acidic residues" evidence="1">
    <location>
        <begin position="10"/>
        <end position="20"/>
    </location>
</feature>
<dbReference type="Proteomes" id="UP001311232">
    <property type="component" value="Unassembled WGS sequence"/>
</dbReference>
<keyword evidence="3" id="KW-1185">Reference proteome</keyword>
<evidence type="ECO:0000313" key="2">
    <source>
        <dbReference type="EMBL" id="KAK5608626.1"/>
    </source>
</evidence>
<dbReference type="EMBL" id="JAHHUM010001795">
    <property type="protein sequence ID" value="KAK5608626.1"/>
    <property type="molecule type" value="Genomic_DNA"/>
</dbReference>
<comment type="caution">
    <text evidence="2">The sequence shown here is derived from an EMBL/GenBank/DDBJ whole genome shotgun (WGS) entry which is preliminary data.</text>
</comment>
<proteinExistence type="predicted"/>
<evidence type="ECO:0000313" key="3">
    <source>
        <dbReference type="Proteomes" id="UP001311232"/>
    </source>
</evidence>
<reference evidence="2 3" key="1">
    <citation type="submission" date="2021-06" db="EMBL/GenBank/DDBJ databases">
        <authorList>
            <person name="Palmer J.M."/>
        </authorList>
    </citation>
    <scope>NUCLEOTIDE SEQUENCE [LARGE SCALE GENOMIC DNA]</scope>
    <source>
        <strain evidence="2 3">MEX-2019</strain>
        <tissue evidence="2">Muscle</tissue>
    </source>
</reference>
<gene>
    <name evidence="2" type="ORF">CRENBAI_022865</name>
</gene>
<feature type="region of interest" description="Disordered" evidence="1">
    <location>
        <begin position="1"/>
        <end position="27"/>
    </location>
</feature>
<organism evidence="2 3">
    <name type="scientific">Crenichthys baileyi</name>
    <name type="common">White River springfish</name>
    <dbReference type="NCBI Taxonomy" id="28760"/>
    <lineage>
        <taxon>Eukaryota</taxon>
        <taxon>Metazoa</taxon>
        <taxon>Chordata</taxon>
        <taxon>Craniata</taxon>
        <taxon>Vertebrata</taxon>
        <taxon>Euteleostomi</taxon>
        <taxon>Actinopterygii</taxon>
        <taxon>Neopterygii</taxon>
        <taxon>Teleostei</taxon>
        <taxon>Neoteleostei</taxon>
        <taxon>Acanthomorphata</taxon>
        <taxon>Ovalentaria</taxon>
        <taxon>Atherinomorphae</taxon>
        <taxon>Cyprinodontiformes</taxon>
        <taxon>Goodeidae</taxon>
        <taxon>Crenichthys</taxon>
    </lineage>
</organism>
<evidence type="ECO:0000256" key="1">
    <source>
        <dbReference type="SAM" id="MobiDB-lite"/>
    </source>
</evidence>
<protein>
    <submittedName>
        <fullName evidence="2">Uncharacterized protein</fullName>
    </submittedName>
</protein>